<evidence type="ECO:0000259" key="3">
    <source>
        <dbReference type="Pfam" id="PF03068"/>
    </source>
</evidence>
<dbReference type="Pfam" id="PF03068">
    <property type="entry name" value="PAD"/>
    <property type="match status" value="2"/>
</dbReference>
<gene>
    <name evidence="4" type="ORF">RND15_13640</name>
</gene>
<dbReference type="PANTHER" id="PTHR10837">
    <property type="entry name" value="PEPTIDYLARGININE DEIMINASE"/>
    <property type="match status" value="1"/>
</dbReference>
<dbReference type="Proteomes" id="UP001180754">
    <property type="component" value="Unassembled WGS sequence"/>
</dbReference>
<feature type="chain" id="PRO_5046746313" evidence="2">
    <location>
        <begin position="37"/>
        <end position="625"/>
    </location>
</feature>
<evidence type="ECO:0000313" key="4">
    <source>
        <dbReference type="EMBL" id="MDT0543736.1"/>
    </source>
</evidence>
<dbReference type="PANTHER" id="PTHR10837:SF8">
    <property type="entry name" value="PROTEIN-ARGININE DEIMINASE"/>
    <property type="match status" value="1"/>
</dbReference>
<evidence type="ECO:0000256" key="2">
    <source>
        <dbReference type="SAM" id="SignalP"/>
    </source>
</evidence>
<dbReference type="SUPFAM" id="SSF55909">
    <property type="entry name" value="Pentein"/>
    <property type="match status" value="1"/>
</dbReference>
<name>A0ABU2XCV2_9ACTN</name>
<organism evidence="4 5">
    <name type="scientific">Streptomyces lonegramiae</name>
    <dbReference type="NCBI Taxonomy" id="3075524"/>
    <lineage>
        <taxon>Bacteria</taxon>
        <taxon>Bacillati</taxon>
        <taxon>Actinomycetota</taxon>
        <taxon>Actinomycetes</taxon>
        <taxon>Kitasatosporales</taxon>
        <taxon>Streptomycetaceae</taxon>
        <taxon>Streptomyces</taxon>
    </lineage>
</organism>
<evidence type="ECO:0000256" key="1">
    <source>
        <dbReference type="SAM" id="MobiDB-lite"/>
    </source>
</evidence>
<feature type="domain" description="Protein-arginine deiminase C-terminal" evidence="3">
    <location>
        <begin position="470"/>
        <end position="605"/>
    </location>
</feature>
<feature type="domain" description="Protein-arginine deiminase C-terminal" evidence="3">
    <location>
        <begin position="208"/>
        <end position="468"/>
    </location>
</feature>
<accession>A0ABU2XCV2</accession>
<feature type="compositionally biased region" description="Basic and acidic residues" evidence="1">
    <location>
        <begin position="243"/>
        <end position="258"/>
    </location>
</feature>
<comment type="caution">
    <text evidence="4">The sequence shown here is derived from an EMBL/GenBank/DDBJ whole genome shotgun (WGS) entry which is preliminary data.</text>
</comment>
<keyword evidence="5" id="KW-1185">Reference proteome</keyword>
<evidence type="ECO:0000313" key="5">
    <source>
        <dbReference type="Proteomes" id="UP001180754"/>
    </source>
</evidence>
<keyword evidence="2" id="KW-0732">Signal</keyword>
<reference evidence="4" key="1">
    <citation type="submission" date="2024-05" db="EMBL/GenBank/DDBJ databases">
        <title>30 novel species of actinomycetes from the DSMZ collection.</title>
        <authorList>
            <person name="Nouioui I."/>
        </authorList>
    </citation>
    <scope>NUCLEOTIDE SEQUENCE</scope>
    <source>
        <strain evidence="4">DSM 41529</strain>
    </source>
</reference>
<dbReference type="SUPFAM" id="SSF110083">
    <property type="entry name" value="Peptidylarginine deiminase Pad4, middle domain"/>
    <property type="match status" value="1"/>
</dbReference>
<dbReference type="Gene3D" id="3.75.10.10">
    <property type="entry name" value="L-arginine/glycine Amidinotransferase, Chain A"/>
    <property type="match status" value="2"/>
</dbReference>
<dbReference type="InterPro" id="IPR036556">
    <property type="entry name" value="PAD_central_sf"/>
</dbReference>
<proteinExistence type="predicted"/>
<feature type="region of interest" description="Disordered" evidence="1">
    <location>
        <begin position="238"/>
        <end position="258"/>
    </location>
</feature>
<feature type="signal peptide" evidence="2">
    <location>
        <begin position="1"/>
        <end position="36"/>
    </location>
</feature>
<dbReference type="InterPro" id="IPR004303">
    <property type="entry name" value="PAD"/>
</dbReference>
<protein>
    <submittedName>
        <fullName evidence="4">Protein-arginine deiminase family protein</fullName>
    </submittedName>
</protein>
<dbReference type="Gene3D" id="2.60.40.1700">
    <property type="entry name" value="Protein-arginine deiminase, central domain"/>
    <property type="match status" value="1"/>
</dbReference>
<sequence>MPNIASTRSASRPLRATAIAVVTLAGTAVHLPSANAAPHAVTLIADTNRDGRLSDADLPGRGSWSDGRGALVMPNLDDSADRCPTLGDNGSRLGDDALAACNDAADEQVNGARDALDLAPLRLAALPKLGPGAYGRISVNHTAAPYTRLFRRHEGGLPTPLGTDARLTADELRSGVDLALEARDLVRDPKVFDGLIDVTLEVVDGDRVTRDTARLRVAPLILTHDLLPVDRMVISDNSTTPESAERHGHDPDVPARPVEKGEKTFRGRLRAALAEAGLNDRLLEYPTGGDRWMRDQFITGYFEVPGPAGTPRRMRVLLRSSDVMPEGSTRAFPLRDAGRSAFTVLRGPGTAAVQQYDTGRVGDSERSKLWGSFSSTGNFLVAPPDKRFPAGRVLYGSDGGQAAPDPTFTQLLQAQREQSPLAVDTSWLAVGHIDEFLSFVPADTERGWAAVVADPALGTDLLRKAGASGLLREKSVLEGNHLATAGIDRALDLLADQLGLSNQDIVRVPAIFTRLEVPGYPRQDIVANRLPAIANGVATGTRTYLAPAPHSHAGPDGRDVFERATETALSAIGTRVAWVEDWDYAHAVGTVGGEIHCVTNALRDLSAAPPYWRRTTGTPLLSETD</sequence>
<dbReference type="InterPro" id="IPR013530">
    <property type="entry name" value="PAD_C"/>
</dbReference>
<dbReference type="RefSeq" id="WP_311724136.1">
    <property type="nucleotide sequence ID" value="NZ_JAVRFD010000005.1"/>
</dbReference>
<dbReference type="EMBL" id="JAVRFD010000005">
    <property type="protein sequence ID" value="MDT0543736.1"/>
    <property type="molecule type" value="Genomic_DNA"/>
</dbReference>